<feature type="transmembrane region" description="Helical" evidence="15">
    <location>
        <begin position="145"/>
        <end position="162"/>
    </location>
</feature>
<gene>
    <name evidence="17" type="ORF">CAUJ_LOCUS13463</name>
</gene>
<feature type="region of interest" description="Disordered" evidence="14">
    <location>
        <begin position="169"/>
        <end position="239"/>
    </location>
</feature>
<protein>
    <recommendedName>
        <fullName evidence="3">Store-operated calcium entry-associated regulatory factor</fullName>
    </recommendedName>
    <alternativeName>
        <fullName evidence="13">Transmembrane protein 66</fullName>
    </alternativeName>
</protein>
<evidence type="ECO:0000256" key="8">
    <source>
        <dbReference type="ARBA" id="ARBA00022824"/>
    </source>
</evidence>
<evidence type="ECO:0000256" key="3">
    <source>
        <dbReference type="ARBA" id="ARBA00016584"/>
    </source>
</evidence>
<feature type="chain" id="PRO_5035729711" description="Store-operated calcium entry-associated regulatory factor" evidence="16">
    <location>
        <begin position="22"/>
        <end position="309"/>
    </location>
</feature>
<dbReference type="GO" id="GO:0006816">
    <property type="term" value="P:calcium ion transport"/>
    <property type="evidence" value="ECO:0007669"/>
    <property type="project" value="UniProtKB-KW"/>
</dbReference>
<evidence type="ECO:0000256" key="11">
    <source>
        <dbReference type="ARBA" id="ARBA00023065"/>
    </source>
</evidence>
<feature type="compositionally biased region" description="Low complexity" evidence="14">
    <location>
        <begin position="227"/>
        <end position="239"/>
    </location>
</feature>
<dbReference type="Pfam" id="PF06682">
    <property type="entry name" value="SARAF"/>
    <property type="match status" value="1"/>
</dbReference>
<dbReference type="GO" id="GO:0005789">
    <property type="term" value="C:endoplasmic reticulum membrane"/>
    <property type="evidence" value="ECO:0007669"/>
    <property type="project" value="UniProtKB-SubCell"/>
</dbReference>
<evidence type="ECO:0000256" key="10">
    <source>
        <dbReference type="ARBA" id="ARBA00022989"/>
    </source>
</evidence>
<evidence type="ECO:0000256" key="14">
    <source>
        <dbReference type="SAM" id="MobiDB-lite"/>
    </source>
</evidence>
<evidence type="ECO:0000256" key="6">
    <source>
        <dbReference type="ARBA" id="ARBA00022692"/>
    </source>
</evidence>
<evidence type="ECO:0000256" key="13">
    <source>
        <dbReference type="ARBA" id="ARBA00031116"/>
    </source>
</evidence>
<evidence type="ECO:0000256" key="1">
    <source>
        <dbReference type="ARBA" id="ARBA00004115"/>
    </source>
</evidence>
<comment type="subcellular location">
    <subcellularLocation>
        <location evidence="1">Endoplasmic reticulum membrane</location>
        <topology evidence="1">Single-pass type I membrane protein</topology>
    </subcellularLocation>
</comment>
<keyword evidence="5" id="KW-0109">Calcium transport</keyword>
<dbReference type="AlphaFoldDB" id="A0A8S1HNH8"/>
<organism evidence="17 18">
    <name type="scientific">Caenorhabditis auriculariae</name>
    <dbReference type="NCBI Taxonomy" id="2777116"/>
    <lineage>
        <taxon>Eukaryota</taxon>
        <taxon>Metazoa</taxon>
        <taxon>Ecdysozoa</taxon>
        <taxon>Nematoda</taxon>
        <taxon>Chromadorea</taxon>
        <taxon>Rhabditida</taxon>
        <taxon>Rhabditina</taxon>
        <taxon>Rhabditomorpha</taxon>
        <taxon>Rhabditoidea</taxon>
        <taxon>Rhabditidae</taxon>
        <taxon>Peloderinae</taxon>
        <taxon>Caenorhabditis</taxon>
    </lineage>
</organism>
<keyword evidence="9" id="KW-0106">Calcium</keyword>
<dbReference type="EMBL" id="CAJGYM010000097">
    <property type="protein sequence ID" value="CAD6197554.1"/>
    <property type="molecule type" value="Genomic_DNA"/>
</dbReference>
<keyword evidence="7 16" id="KW-0732">Signal</keyword>
<evidence type="ECO:0000256" key="15">
    <source>
        <dbReference type="SAM" id="Phobius"/>
    </source>
</evidence>
<dbReference type="PANTHER" id="PTHR15929:SF0">
    <property type="entry name" value="STORE-OPERATED CALCIUM ENTRY-ASSOCIATED REGULATORY FACTOR"/>
    <property type="match status" value="1"/>
</dbReference>
<keyword evidence="8" id="KW-0256">Endoplasmic reticulum</keyword>
<accession>A0A8S1HNH8</accession>
<evidence type="ECO:0000256" key="2">
    <source>
        <dbReference type="ARBA" id="ARBA00006833"/>
    </source>
</evidence>
<evidence type="ECO:0000256" key="16">
    <source>
        <dbReference type="SAM" id="SignalP"/>
    </source>
</evidence>
<dbReference type="PANTHER" id="PTHR15929">
    <property type="entry name" value="STORE-OPERATED CALCIUM ENTRY-ASSOCIATED REGULATORY FACTOR"/>
    <property type="match status" value="1"/>
</dbReference>
<dbReference type="GO" id="GO:2001256">
    <property type="term" value="P:regulation of store-operated calcium entry"/>
    <property type="evidence" value="ECO:0007669"/>
    <property type="project" value="InterPro"/>
</dbReference>
<keyword evidence="10 15" id="KW-1133">Transmembrane helix</keyword>
<evidence type="ECO:0000313" key="17">
    <source>
        <dbReference type="EMBL" id="CAD6197554.1"/>
    </source>
</evidence>
<comment type="caution">
    <text evidence="17">The sequence shown here is derived from an EMBL/GenBank/DDBJ whole genome shotgun (WGS) entry which is preliminary data.</text>
</comment>
<feature type="compositionally biased region" description="Gly residues" evidence="14">
    <location>
        <begin position="176"/>
        <end position="195"/>
    </location>
</feature>
<evidence type="ECO:0000313" key="18">
    <source>
        <dbReference type="Proteomes" id="UP000835052"/>
    </source>
</evidence>
<comment type="similarity">
    <text evidence="2">Belongs to the SARAF family.</text>
</comment>
<evidence type="ECO:0000256" key="5">
    <source>
        <dbReference type="ARBA" id="ARBA00022568"/>
    </source>
</evidence>
<evidence type="ECO:0000256" key="7">
    <source>
        <dbReference type="ARBA" id="ARBA00022729"/>
    </source>
</evidence>
<keyword evidence="4" id="KW-0813">Transport</keyword>
<reference evidence="17" key="1">
    <citation type="submission" date="2020-10" db="EMBL/GenBank/DDBJ databases">
        <authorList>
            <person name="Kikuchi T."/>
        </authorList>
    </citation>
    <scope>NUCLEOTIDE SEQUENCE</scope>
    <source>
        <strain evidence="17">NKZ352</strain>
    </source>
</reference>
<keyword evidence="11" id="KW-0406">Ion transport</keyword>
<keyword evidence="6 15" id="KW-0812">Transmembrane</keyword>
<feature type="region of interest" description="Disordered" evidence="14">
    <location>
        <begin position="264"/>
        <end position="309"/>
    </location>
</feature>
<feature type="compositionally biased region" description="Low complexity" evidence="14">
    <location>
        <begin position="290"/>
        <end position="301"/>
    </location>
</feature>
<feature type="signal peptide" evidence="16">
    <location>
        <begin position="1"/>
        <end position="21"/>
    </location>
</feature>
<name>A0A8S1HNH8_9PELO</name>
<evidence type="ECO:0000256" key="9">
    <source>
        <dbReference type="ARBA" id="ARBA00022837"/>
    </source>
</evidence>
<keyword evidence="12 15" id="KW-0472">Membrane</keyword>
<sequence length="309" mass="33112">MIRRIFYSLFLLFILFYTGECTKVKLTDISAITLHHGRMTEGRRSAPVPQLKCVGGTAKGAFLPKVVQCVNQGYDGLDVQWRCDADLPHDMEFGRISVSCEGYNYPEDPYVLKGSCGLEYELDYNSQSGKKYAVSDKTLESWDKTAVVIVVLFIAYIAYAMFSNRGNTGAEDPRRGGYGGGGGFDGGPGYPGGGGAPPPSYDDSMNHGKPPPYGFKQENFSQQHQQPGPSGASAGPSTSSGAGFWSGAALGALGGYVASRFAGGESTTTRNRRFMQDTGFMPTASPRYTSTSDSSELRSSSGFGGTSRR</sequence>
<dbReference type="InterPro" id="IPR009567">
    <property type="entry name" value="SARAF"/>
</dbReference>
<keyword evidence="18" id="KW-1185">Reference proteome</keyword>
<dbReference type="Proteomes" id="UP000835052">
    <property type="component" value="Unassembled WGS sequence"/>
</dbReference>
<proteinExistence type="inferred from homology"/>
<dbReference type="OrthoDB" id="20303at2759"/>
<evidence type="ECO:0000256" key="4">
    <source>
        <dbReference type="ARBA" id="ARBA00022448"/>
    </source>
</evidence>
<evidence type="ECO:0000256" key="12">
    <source>
        <dbReference type="ARBA" id="ARBA00023136"/>
    </source>
</evidence>